<protein>
    <submittedName>
        <fullName evidence="2">Crp/Fnr family transcriptional regulator</fullName>
    </submittedName>
</protein>
<sequence>MTEPLRAMLAANFPELQPSDALLQRAASLVPLRRLARGRTLFAQGQPTAAVYAVVAGEIETRFIGHDGQVSSLDHVSPPRIFGLAAFVTGQPSSYEALARAPSQVLAIGEPAYRLLMDELPGFARALMREFALRFDSTMRLLEAARHRSAAERFSLALGQLAHRRAAGDPDAEGWQPVAATQAELAALANLSRQTVNQLLRQAVAEGRLRSSYGRLWIRPAPRR</sequence>
<accession>A0ABU5DIB5</accession>
<dbReference type="SUPFAM" id="SSF51206">
    <property type="entry name" value="cAMP-binding domain-like"/>
    <property type="match status" value="1"/>
</dbReference>
<name>A0ABU5DIB5_9BURK</name>
<evidence type="ECO:0000259" key="1">
    <source>
        <dbReference type="PROSITE" id="PS50042"/>
    </source>
</evidence>
<dbReference type="PANTHER" id="PTHR24567">
    <property type="entry name" value="CRP FAMILY TRANSCRIPTIONAL REGULATORY PROTEIN"/>
    <property type="match status" value="1"/>
</dbReference>
<dbReference type="Pfam" id="PF00027">
    <property type="entry name" value="cNMP_binding"/>
    <property type="match status" value="1"/>
</dbReference>
<dbReference type="InterPro" id="IPR014710">
    <property type="entry name" value="RmlC-like_jellyroll"/>
</dbReference>
<dbReference type="InterPro" id="IPR018490">
    <property type="entry name" value="cNMP-bd_dom_sf"/>
</dbReference>
<feature type="domain" description="Cyclic nucleotide-binding" evidence="1">
    <location>
        <begin position="38"/>
        <end position="134"/>
    </location>
</feature>
<dbReference type="InterPro" id="IPR000595">
    <property type="entry name" value="cNMP-bd_dom"/>
</dbReference>
<dbReference type="RefSeq" id="WP_320422747.1">
    <property type="nucleotide sequence ID" value="NZ_JAXCLA010000003.1"/>
</dbReference>
<dbReference type="InterPro" id="IPR036390">
    <property type="entry name" value="WH_DNA-bd_sf"/>
</dbReference>
<dbReference type="EMBL" id="JAXCLA010000003">
    <property type="protein sequence ID" value="MDY0744837.1"/>
    <property type="molecule type" value="Genomic_DNA"/>
</dbReference>
<dbReference type="InterPro" id="IPR050397">
    <property type="entry name" value="Env_Response_Regulators"/>
</dbReference>
<comment type="caution">
    <text evidence="2">The sequence shown here is derived from an EMBL/GenBank/DDBJ whole genome shotgun (WGS) entry which is preliminary data.</text>
</comment>
<dbReference type="SUPFAM" id="SSF46785">
    <property type="entry name" value="Winged helix' DNA-binding domain"/>
    <property type="match status" value="1"/>
</dbReference>
<proteinExistence type="predicted"/>
<reference evidence="2 3" key="1">
    <citation type="submission" date="2023-11" db="EMBL/GenBank/DDBJ databases">
        <title>Paucibacter sp. nov., isolated from fresh soil in Korea.</title>
        <authorList>
            <person name="Le N.T.T."/>
        </authorList>
    </citation>
    <scope>NUCLEOTIDE SEQUENCE [LARGE SCALE GENOMIC DNA]</scope>
    <source>
        <strain evidence="2 3">R3-3</strain>
    </source>
</reference>
<dbReference type="PANTHER" id="PTHR24567:SF74">
    <property type="entry name" value="HTH-TYPE TRANSCRIPTIONAL REGULATOR ARCR"/>
    <property type="match status" value="1"/>
</dbReference>
<dbReference type="Proteomes" id="UP001285263">
    <property type="component" value="Unassembled WGS sequence"/>
</dbReference>
<keyword evidence="3" id="KW-1185">Reference proteome</keyword>
<dbReference type="Gene3D" id="2.60.120.10">
    <property type="entry name" value="Jelly Rolls"/>
    <property type="match status" value="1"/>
</dbReference>
<gene>
    <name evidence="2" type="ORF">SNE35_09985</name>
</gene>
<evidence type="ECO:0000313" key="3">
    <source>
        <dbReference type="Proteomes" id="UP001285263"/>
    </source>
</evidence>
<dbReference type="SMART" id="SM00100">
    <property type="entry name" value="cNMP"/>
    <property type="match status" value="1"/>
</dbReference>
<evidence type="ECO:0000313" key="2">
    <source>
        <dbReference type="EMBL" id="MDY0744837.1"/>
    </source>
</evidence>
<dbReference type="PROSITE" id="PS50042">
    <property type="entry name" value="CNMP_BINDING_3"/>
    <property type="match status" value="1"/>
</dbReference>
<organism evidence="2 3">
    <name type="scientific">Roseateles agri</name>
    <dbReference type="NCBI Taxonomy" id="3098619"/>
    <lineage>
        <taxon>Bacteria</taxon>
        <taxon>Pseudomonadati</taxon>
        <taxon>Pseudomonadota</taxon>
        <taxon>Betaproteobacteria</taxon>
        <taxon>Burkholderiales</taxon>
        <taxon>Sphaerotilaceae</taxon>
        <taxon>Roseateles</taxon>
    </lineage>
</organism>
<dbReference type="CDD" id="cd00038">
    <property type="entry name" value="CAP_ED"/>
    <property type="match status" value="1"/>
</dbReference>